<dbReference type="InterPro" id="IPR051477">
    <property type="entry name" value="Expansin_CellWall"/>
</dbReference>
<dbReference type="AlphaFoldDB" id="A0AAV0ALL9"/>
<reference evidence="3" key="1">
    <citation type="submission" date="2022-06" db="EMBL/GenBank/DDBJ databases">
        <authorList>
            <consortium name="SYNGENTA / RWTH Aachen University"/>
        </authorList>
    </citation>
    <scope>NUCLEOTIDE SEQUENCE</scope>
</reference>
<feature type="signal peptide" evidence="2">
    <location>
        <begin position="1"/>
        <end position="29"/>
    </location>
</feature>
<name>A0AAV0ALL9_PHAPC</name>
<evidence type="ECO:0000256" key="2">
    <source>
        <dbReference type="SAM" id="SignalP"/>
    </source>
</evidence>
<evidence type="ECO:0000313" key="4">
    <source>
        <dbReference type="Proteomes" id="UP001153365"/>
    </source>
</evidence>
<comment type="caution">
    <text evidence="3">The sequence shown here is derived from an EMBL/GenBank/DDBJ whole genome shotgun (WGS) entry which is preliminary data.</text>
</comment>
<protein>
    <submittedName>
        <fullName evidence="3">Non-catalytic module family EXPN</fullName>
    </submittedName>
</protein>
<gene>
    <name evidence="3" type="ORF">PPACK8108_LOCUS3433</name>
</gene>
<dbReference type="Gene3D" id="2.60.40.760">
    <property type="entry name" value="Expansin, cellulose-binding-like domain"/>
    <property type="match status" value="1"/>
</dbReference>
<evidence type="ECO:0000256" key="1">
    <source>
        <dbReference type="ARBA" id="ARBA00022729"/>
    </source>
</evidence>
<keyword evidence="1 2" id="KW-0732">Signal</keyword>
<evidence type="ECO:0000313" key="3">
    <source>
        <dbReference type="EMBL" id="CAH7668869.1"/>
    </source>
</evidence>
<dbReference type="Gene3D" id="2.40.40.10">
    <property type="entry name" value="RlpA-like domain"/>
    <property type="match status" value="1"/>
</dbReference>
<accession>A0AAV0ALL9</accession>
<dbReference type="InterPro" id="IPR036749">
    <property type="entry name" value="Expansin_CBD_sf"/>
</dbReference>
<keyword evidence="4" id="KW-1185">Reference proteome</keyword>
<dbReference type="PANTHER" id="PTHR31836:SF21">
    <property type="entry name" value="EXPANSIN-LIKE PROTEIN 7"/>
    <property type="match status" value="1"/>
</dbReference>
<dbReference type="PANTHER" id="PTHR31836">
    <property type="match status" value="1"/>
</dbReference>
<dbReference type="CDD" id="cd22271">
    <property type="entry name" value="DPBB_EXP_N-like"/>
    <property type="match status" value="1"/>
</dbReference>
<organism evidence="3 4">
    <name type="scientific">Phakopsora pachyrhizi</name>
    <name type="common">Asian soybean rust disease fungus</name>
    <dbReference type="NCBI Taxonomy" id="170000"/>
    <lineage>
        <taxon>Eukaryota</taxon>
        <taxon>Fungi</taxon>
        <taxon>Dikarya</taxon>
        <taxon>Basidiomycota</taxon>
        <taxon>Pucciniomycotina</taxon>
        <taxon>Pucciniomycetes</taxon>
        <taxon>Pucciniales</taxon>
        <taxon>Phakopsoraceae</taxon>
        <taxon>Phakopsora</taxon>
    </lineage>
</organism>
<sequence>MILKKEQKNYYKVLSLIFLRALSLSSTWGQNSSASLPTSFTGVQGTYWGTSPWGSGNCKFQDWGKPNGPRGLPAIAIAGNLYKGAKYCGGCLEVTSKEGITKRGIISDNCPSCPTNALDLSPDLWNSVTNNKSPGIETLSWKLVDCGFKENLNLITKDGVSVSWFAMQAAGSNRLVKALEVKPPGSATWLTTNREEYNYFTLGQNQQFMNNAKTASIKVTCADGRNITTHSVPIDQPQKVTLASGNC</sequence>
<dbReference type="InterPro" id="IPR036908">
    <property type="entry name" value="RlpA-like_sf"/>
</dbReference>
<proteinExistence type="predicted"/>
<feature type="chain" id="PRO_5043998454" evidence="2">
    <location>
        <begin position="30"/>
        <end position="247"/>
    </location>
</feature>
<dbReference type="SUPFAM" id="SSF50685">
    <property type="entry name" value="Barwin-like endoglucanases"/>
    <property type="match status" value="1"/>
</dbReference>
<dbReference type="Proteomes" id="UP001153365">
    <property type="component" value="Unassembled WGS sequence"/>
</dbReference>
<dbReference type="EMBL" id="CALTRL010000614">
    <property type="protein sequence ID" value="CAH7668869.1"/>
    <property type="molecule type" value="Genomic_DNA"/>
</dbReference>